<feature type="region of interest" description="Disordered" evidence="1">
    <location>
        <begin position="261"/>
        <end position="308"/>
    </location>
</feature>
<sequence>MNLKIDFNSSLTDFETNCQAADAALDDKSNNIITIIYSGLQLASCLSFDFDIDSYCELHSTCLIYFANLRKALSDKSRFGKDKLNAAFEISLSCPYVLPRLYLALVVACTSKNKEKLKLMSEMLLAVSHPLRGLLLRFTAISFFPKCPELADFLVDFAVTNFKEMMFLLSSFLKIYPKSKQLACQWLTSNTTISLFLSDNNPNIVKSFFDFAKGCKENYVSIAIVDSISQSIEGPQIPKYFDLFADFFKTKAREETAKMKRNKILQANKRGAISNNKSQPRVNPIQNQSKPKSPITETTPPSQNQPVKNANTSVIQTSQLPRNPYSTQQPSKQAPPSHNASTVQQHQQQSQPSKSQIQINRPQPSAVAMPPMGRVALPPMRPMTSVAMPPILLPQQKDQQQQQQQNNEQNDENELKKNEEQVDTEKENENVPDGTDALTEADAEADALSEFSNAEEDLNEDSNNINEEDENENEELNQQLLEAKTDESSTRNDELEKKEDINPKTETENPNKIRLNQSFSDPQLMSEHKTNTETPSSVLSESQVPQTTQPQATTSEQETASNSSAIPLKAQLSTSLSSPSLSPNQPQPSQPHKQQQQRKPQQKQARRQGNTLYNATKHIAIACLEKCDNPREAFRFIQMTPFSEACGLEVTRLALRMNDLEVVKMCAARWMKYSVLHEILVTLGYKAFAEIVPPNLPGGLDITKEFIQKVTETTEGDSSDAEALRKILSNELIDRSIELDGYINELIITHNNYNELFYRTLFADPYRFHDFFQISTVVSRYTSSFLLSSSIEEADKETMKKTVLGFIDRTKIAIQNLIALRCGVYENGEKSDTLVTKALEIIQDSVINFNEYGNKLKNINNANNNDVSYDSNLSLLNDNRSSYSSVLFNKESSVVIPVNMKSDETASVARRILISHLQRLEISDNSLELLFEQCASFVKGEGFLPNSNAKKEITSFILLAAIKGNKMLAEKALITLLDMDVNTTKLSDQIHLYFEAINIIISITENETDDSCLISKDTTKRILLQIIDTIKALENYKKFFPIMTPCQSNYLVKIADIAKNKKYFAEFEELFNNIIELMKNC</sequence>
<name>A0ABR2L4C0_9EUKA</name>
<accession>A0ABR2L4C0</accession>
<proteinExistence type="predicted"/>
<dbReference type="Proteomes" id="UP001470230">
    <property type="component" value="Unassembled WGS sequence"/>
</dbReference>
<evidence type="ECO:0000313" key="3">
    <source>
        <dbReference type="Proteomes" id="UP001470230"/>
    </source>
</evidence>
<dbReference type="PANTHER" id="PTHR45858:SF5">
    <property type="entry name" value="MOESIN_EZRIN_RADIXIN HOMOLOG 1"/>
    <property type="match status" value="1"/>
</dbReference>
<feature type="compositionally biased region" description="Low complexity" evidence="1">
    <location>
        <begin position="395"/>
        <end position="408"/>
    </location>
</feature>
<feature type="compositionally biased region" description="Low complexity" evidence="1">
    <location>
        <begin position="571"/>
        <end position="584"/>
    </location>
</feature>
<keyword evidence="3" id="KW-1185">Reference proteome</keyword>
<reference evidence="2 3" key="1">
    <citation type="submission" date="2024-04" db="EMBL/GenBank/DDBJ databases">
        <title>Tritrichomonas musculus Genome.</title>
        <authorList>
            <person name="Alves-Ferreira E."/>
            <person name="Grigg M."/>
            <person name="Lorenzi H."/>
            <person name="Galac M."/>
        </authorList>
    </citation>
    <scope>NUCLEOTIDE SEQUENCE [LARGE SCALE GENOMIC DNA]</scope>
    <source>
        <strain evidence="2 3">EAF2021</strain>
    </source>
</reference>
<organism evidence="2 3">
    <name type="scientific">Tritrichomonas musculus</name>
    <dbReference type="NCBI Taxonomy" id="1915356"/>
    <lineage>
        <taxon>Eukaryota</taxon>
        <taxon>Metamonada</taxon>
        <taxon>Parabasalia</taxon>
        <taxon>Tritrichomonadida</taxon>
        <taxon>Tritrichomonadidae</taxon>
        <taxon>Tritrichomonas</taxon>
    </lineage>
</organism>
<protein>
    <submittedName>
        <fullName evidence="2">Uncharacterized protein</fullName>
    </submittedName>
</protein>
<feature type="compositionally biased region" description="Polar residues" evidence="1">
    <location>
        <begin position="320"/>
        <end position="340"/>
    </location>
</feature>
<feature type="compositionally biased region" description="Polar residues" evidence="1">
    <location>
        <begin position="273"/>
        <end position="308"/>
    </location>
</feature>
<feature type="compositionally biased region" description="Basic and acidic residues" evidence="1">
    <location>
        <begin position="413"/>
        <end position="429"/>
    </location>
</feature>
<dbReference type="InterPro" id="IPR051835">
    <property type="entry name" value="RAC1-GEF"/>
</dbReference>
<feature type="compositionally biased region" description="Low complexity" evidence="1">
    <location>
        <begin position="542"/>
        <end position="560"/>
    </location>
</feature>
<feature type="compositionally biased region" description="Low complexity" evidence="1">
    <location>
        <begin position="341"/>
        <end position="358"/>
    </location>
</feature>
<dbReference type="PANTHER" id="PTHR45858">
    <property type="entry name" value="FERM DOMAIN CONTAINING PROTEIN"/>
    <property type="match status" value="1"/>
</dbReference>
<gene>
    <name evidence="2" type="ORF">M9Y10_015029</name>
</gene>
<comment type="caution">
    <text evidence="2">The sequence shown here is derived from an EMBL/GenBank/DDBJ whole genome shotgun (WGS) entry which is preliminary data.</text>
</comment>
<evidence type="ECO:0000313" key="2">
    <source>
        <dbReference type="EMBL" id="KAK8897095.1"/>
    </source>
</evidence>
<feature type="compositionally biased region" description="Polar residues" evidence="1">
    <location>
        <begin position="532"/>
        <end position="541"/>
    </location>
</feature>
<evidence type="ECO:0000256" key="1">
    <source>
        <dbReference type="SAM" id="MobiDB-lite"/>
    </source>
</evidence>
<feature type="region of interest" description="Disordered" evidence="1">
    <location>
        <begin position="320"/>
        <end position="607"/>
    </location>
</feature>
<feature type="compositionally biased region" description="Basic and acidic residues" evidence="1">
    <location>
        <begin position="483"/>
        <end position="511"/>
    </location>
</feature>
<feature type="compositionally biased region" description="Acidic residues" evidence="1">
    <location>
        <begin position="439"/>
        <end position="475"/>
    </location>
</feature>
<dbReference type="EMBL" id="JAPFFF010000002">
    <property type="protein sequence ID" value="KAK8897095.1"/>
    <property type="molecule type" value="Genomic_DNA"/>
</dbReference>
<feature type="compositionally biased region" description="Low complexity" evidence="1">
    <location>
        <begin position="590"/>
        <end position="599"/>
    </location>
</feature>
<feature type="compositionally biased region" description="Polar residues" evidence="1">
    <location>
        <begin position="512"/>
        <end position="523"/>
    </location>
</feature>